<dbReference type="EMBL" id="JWIR02000003">
    <property type="protein sequence ID" value="KKB43337.1"/>
    <property type="molecule type" value="Genomic_DNA"/>
</dbReference>
<dbReference type="InterPro" id="IPR024478">
    <property type="entry name" value="HlyB_4HB_MCP"/>
</dbReference>
<comment type="catalytic activity">
    <reaction evidence="1">
        <text>ATP + protein L-histidine = ADP + protein N-phospho-L-histidine.</text>
        <dbReference type="EC" id="2.7.13.3"/>
    </reaction>
</comment>
<evidence type="ECO:0000256" key="11">
    <source>
        <dbReference type="ARBA" id="ARBA00023012"/>
    </source>
</evidence>
<evidence type="ECO:0000256" key="9">
    <source>
        <dbReference type="ARBA" id="ARBA00022777"/>
    </source>
</evidence>
<dbReference type="Pfam" id="PF02518">
    <property type="entry name" value="HATPase_c"/>
    <property type="match status" value="1"/>
</dbReference>
<evidence type="ECO:0000256" key="16">
    <source>
        <dbReference type="SAM" id="MobiDB-lite"/>
    </source>
</evidence>
<dbReference type="Gene3D" id="6.10.340.10">
    <property type="match status" value="1"/>
</dbReference>
<dbReference type="SUPFAM" id="SSF158472">
    <property type="entry name" value="HAMP domain-like"/>
    <property type="match status" value="1"/>
</dbReference>
<dbReference type="GO" id="GO:0000155">
    <property type="term" value="F:phosphorelay sensor kinase activity"/>
    <property type="evidence" value="ECO:0007669"/>
    <property type="project" value="InterPro"/>
</dbReference>
<dbReference type="Gene3D" id="1.10.287.130">
    <property type="match status" value="1"/>
</dbReference>
<evidence type="ECO:0000256" key="12">
    <source>
        <dbReference type="ARBA" id="ARBA00023136"/>
    </source>
</evidence>
<comment type="caution">
    <text evidence="21">The sequence shown here is derived from an EMBL/GenBank/DDBJ whole genome shotgun (WGS) entry which is preliminary data.</text>
</comment>
<dbReference type="InterPro" id="IPR011006">
    <property type="entry name" value="CheY-like_superfamily"/>
</dbReference>
<dbReference type="InterPro" id="IPR003661">
    <property type="entry name" value="HisK_dim/P_dom"/>
</dbReference>
<evidence type="ECO:0000256" key="8">
    <source>
        <dbReference type="ARBA" id="ARBA00022741"/>
    </source>
</evidence>
<dbReference type="STRING" id="1221996.QY95_01582"/>
<dbReference type="Pfam" id="PF00072">
    <property type="entry name" value="Response_reg"/>
    <property type="match status" value="1"/>
</dbReference>
<keyword evidence="10" id="KW-0067">ATP-binding</keyword>
<evidence type="ECO:0000313" key="21">
    <source>
        <dbReference type="EMBL" id="KKB43337.1"/>
    </source>
</evidence>
<evidence type="ECO:0000256" key="2">
    <source>
        <dbReference type="ARBA" id="ARBA00004651"/>
    </source>
</evidence>
<dbReference type="Pfam" id="PF13185">
    <property type="entry name" value="GAF_2"/>
    <property type="match status" value="1"/>
</dbReference>
<reference evidence="21" key="1">
    <citation type="submission" date="2015-02" db="EMBL/GenBank/DDBJ databases">
        <title>Genome Assembly of Bacillaceae bacterium MTCC 8252.</title>
        <authorList>
            <person name="Verma A."/>
            <person name="Khatri I."/>
            <person name="Mual P."/>
            <person name="Subramanian S."/>
            <person name="Krishnamurthi S."/>
        </authorList>
    </citation>
    <scope>NUCLEOTIDE SEQUENCE [LARGE SCALE GENOMIC DNA]</scope>
    <source>
        <strain evidence="21">MTCC 8252</strain>
    </source>
</reference>
<evidence type="ECO:0000256" key="1">
    <source>
        <dbReference type="ARBA" id="ARBA00000085"/>
    </source>
</evidence>
<keyword evidence="8" id="KW-0547">Nucleotide-binding</keyword>
<evidence type="ECO:0000259" key="18">
    <source>
        <dbReference type="PROSITE" id="PS50109"/>
    </source>
</evidence>
<dbReference type="Pfam" id="PF12729">
    <property type="entry name" value="4HB_MCP_1"/>
    <property type="match status" value="1"/>
</dbReference>
<evidence type="ECO:0000256" key="10">
    <source>
        <dbReference type="ARBA" id="ARBA00022840"/>
    </source>
</evidence>
<keyword evidence="11" id="KW-0902">Two-component regulatory system</keyword>
<dbReference type="RefSeq" id="WP_039238454.1">
    <property type="nucleotide sequence ID" value="NZ_JWIQ02000074.1"/>
</dbReference>
<evidence type="ECO:0000259" key="19">
    <source>
        <dbReference type="PROSITE" id="PS50110"/>
    </source>
</evidence>
<evidence type="ECO:0000313" key="22">
    <source>
        <dbReference type="Proteomes" id="UP000031563"/>
    </source>
</evidence>
<feature type="domain" description="Histidine kinase" evidence="18">
    <location>
        <begin position="505"/>
        <end position="734"/>
    </location>
</feature>
<keyword evidence="6 14" id="KW-0597">Phosphoprotein</keyword>
<dbReference type="AlphaFoldDB" id="A0A0F5HPN9"/>
<evidence type="ECO:0000256" key="5">
    <source>
        <dbReference type="ARBA" id="ARBA00022475"/>
    </source>
</evidence>
<dbReference type="InterPro" id="IPR003594">
    <property type="entry name" value="HATPase_dom"/>
</dbReference>
<keyword evidence="12 17" id="KW-0472">Membrane</keyword>
<feature type="domain" description="HAMP" evidence="20">
    <location>
        <begin position="206"/>
        <end position="260"/>
    </location>
</feature>
<dbReference type="PROSITE" id="PS50885">
    <property type="entry name" value="HAMP"/>
    <property type="match status" value="1"/>
</dbReference>
<dbReference type="Proteomes" id="UP000031563">
    <property type="component" value="Unassembled WGS sequence"/>
</dbReference>
<keyword evidence="22" id="KW-1185">Reference proteome</keyword>
<feature type="coiled-coil region" evidence="15">
    <location>
        <begin position="436"/>
        <end position="495"/>
    </location>
</feature>
<dbReference type="InterPro" id="IPR003018">
    <property type="entry name" value="GAF"/>
</dbReference>
<accession>A0A0F5HPN9</accession>
<dbReference type="SMART" id="SM00448">
    <property type="entry name" value="REC"/>
    <property type="match status" value="1"/>
</dbReference>
<dbReference type="PROSITE" id="PS50110">
    <property type="entry name" value="RESPONSE_REGULATORY"/>
    <property type="match status" value="1"/>
</dbReference>
<dbReference type="CDD" id="cd16922">
    <property type="entry name" value="HATPase_EvgS-ArcB-TorS-like"/>
    <property type="match status" value="1"/>
</dbReference>
<sequence length="904" mass="101518">MKFKTKLYIGFGFLFGLFITSYLVFIFVMEQLDKNTGEVVDNYEMLYLANTIESQMGTFSRESIGTIADPPPELVDQLDKNKEEAISNIHKAIAALERLDSRESSQELIQRLKEMSETYEAIEEEADQLRAEGNMEALKTLYWYEGRSAREEMMEVAKELQVLQQQTAAEKLNQSSDMYSLLKKMIVIYALVGFAIGVGMAIWTMRSITGNLNKVTTVMNKVAFRKSNKWPRIDISSKDEIGDIAVAFNEMAGTLEAHAREEEKLKHAAEEQSWLKTKVAEVATMYPGIDNLETLAQRFITKVTPMVGASYGVFYIRTSVDGEETFQKQAAYAYNHEDPAKDSFRLGEGIIGQCALEKRAMLMDHVPENYIRITSGLGSASPANVLVVPAEFQGEVLAVIELATLEPFKEGEKQLLKEVMGGIGINIKSIMRHMQIEKLLEESQSLTEELQLQQEELRTVNEQLEEQYENSEQKTKELEKIKLILEEKAQQLTLNSQYKSEFLANMSHELRTPLNSLLILAQMLAENASGNLTDKQVEYAKTIFSSGNDLLRLINDILDIAKVEAGKMEVIFEDVNIKDVQTFVETQFAPLAREKGVQLSVQLADELPETIYTDKQRLQQVLMNLLSNAFKFTHEGIVSLRVEKAQNKAARGPYTEADIAFIVKDTGIGIPKHKQEEIFEAFKQADGTISRKYGGTGLGLSISREIAHLLGGSIEVQSAEHQGSTFTLRVPQDQPHQQPEQSAASAEVAAGLPPQIEEPPPIKESHAAGSEKRSNSKTALLEGKKILIVDDDMRNIFALTTALESYHVDVLFAENGREGIDMLNGNPDIDLVLMDIMMPEINGFEAIRLIRKQAEFEQLPIIALTAKAMKDDRKRCIEAGASDYISKPVNLEQLFSTMRVWLYR</sequence>
<feature type="coiled-coil region" evidence="15">
    <location>
        <begin position="75"/>
        <end position="166"/>
    </location>
</feature>
<keyword evidence="17" id="KW-1133">Transmembrane helix</keyword>
<evidence type="ECO:0000259" key="20">
    <source>
        <dbReference type="PROSITE" id="PS50885"/>
    </source>
</evidence>
<organism evidence="21 22">
    <name type="scientific">Bacillus thermotolerans</name>
    <name type="common">Quasibacillus thermotolerans</name>
    <dbReference type="NCBI Taxonomy" id="1221996"/>
    <lineage>
        <taxon>Bacteria</taxon>
        <taxon>Bacillati</taxon>
        <taxon>Bacillota</taxon>
        <taxon>Bacilli</taxon>
        <taxon>Bacillales</taxon>
        <taxon>Bacillaceae</taxon>
        <taxon>Bacillus</taxon>
    </lineage>
</organism>
<dbReference type="CDD" id="cd17546">
    <property type="entry name" value="REC_hyHK_CKI1_RcsC-like"/>
    <property type="match status" value="1"/>
</dbReference>
<dbReference type="Gene3D" id="3.30.450.40">
    <property type="match status" value="1"/>
</dbReference>
<dbReference type="Pfam" id="PF00512">
    <property type="entry name" value="HisKA"/>
    <property type="match status" value="1"/>
</dbReference>
<accession>A0A0F5IDT5</accession>
<proteinExistence type="inferred from homology"/>
<evidence type="ECO:0000256" key="13">
    <source>
        <dbReference type="ARBA" id="ARBA00074306"/>
    </source>
</evidence>
<dbReference type="PROSITE" id="PS50109">
    <property type="entry name" value="HIS_KIN"/>
    <property type="match status" value="1"/>
</dbReference>
<dbReference type="FunFam" id="3.30.565.10:FF:000010">
    <property type="entry name" value="Sensor histidine kinase RcsC"/>
    <property type="match status" value="1"/>
</dbReference>
<keyword evidence="7" id="KW-0808">Transferase</keyword>
<dbReference type="PRINTS" id="PR00344">
    <property type="entry name" value="BCTRLSENSOR"/>
</dbReference>
<dbReference type="InterPro" id="IPR005467">
    <property type="entry name" value="His_kinase_dom"/>
</dbReference>
<evidence type="ECO:0000256" key="7">
    <source>
        <dbReference type="ARBA" id="ARBA00022679"/>
    </source>
</evidence>
<keyword evidence="17" id="KW-0812">Transmembrane</keyword>
<dbReference type="InterPro" id="IPR036097">
    <property type="entry name" value="HisK_dim/P_sf"/>
</dbReference>
<keyword evidence="5" id="KW-1003">Cell membrane</keyword>
<comment type="subcellular location">
    <subcellularLocation>
        <location evidence="2">Cell membrane</location>
        <topology evidence="2">Multi-pass membrane protein</topology>
    </subcellularLocation>
</comment>
<gene>
    <name evidence="21" type="ORF">QY95_01582</name>
</gene>
<dbReference type="PANTHER" id="PTHR45339:SF1">
    <property type="entry name" value="HYBRID SIGNAL TRANSDUCTION HISTIDINE KINASE J"/>
    <property type="match status" value="1"/>
</dbReference>
<feature type="transmembrane region" description="Helical" evidence="17">
    <location>
        <begin position="6"/>
        <end position="28"/>
    </location>
</feature>
<comment type="similarity">
    <text evidence="3">In the N-terminal section; belongs to the phytochrome family.</text>
</comment>
<dbReference type="SUPFAM" id="SSF52172">
    <property type="entry name" value="CheY-like"/>
    <property type="match status" value="1"/>
</dbReference>
<dbReference type="OrthoDB" id="9790669at2"/>
<dbReference type="SMART" id="SM00388">
    <property type="entry name" value="HisKA"/>
    <property type="match status" value="1"/>
</dbReference>
<keyword evidence="9" id="KW-0418">Kinase</keyword>
<protein>
    <recommendedName>
        <fullName evidence="13">Circadian input-output histidine kinase CikA</fullName>
        <ecNumber evidence="4">2.7.13.3</ecNumber>
    </recommendedName>
</protein>
<dbReference type="EC" id="2.7.13.3" evidence="4"/>
<dbReference type="SUPFAM" id="SSF55874">
    <property type="entry name" value="ATPase domain of HSP90 chaperone/DNA topoisomerase II/histidine kinase"/>
    <property type="match status" value="1"/>
</dbReference>
<evidence type="ECO:0000256" key="6">
    <source>
        <dbReference type="ARBA" id="ARBA00022553"/>
    </source>
</evidence>
<evidence type="ECO:0000256" key="3">
    <source>
        <dbReference type="ARBA" id="ARBA00006402"/>
    </source>
</evidence>
<dbReference type="Gene3D" id="3.40.50.2300">
    <property type="match status" value="1"/>
</dbReference>
<dbReference type="InterPro" id="IPR001789">
    <property type="entry name" value="Sig_transdc_resp-reg_receiver"/>
</dbReference>
<feature type="transmembrane region" description="Helical" evidence="17">
    <location>
        <begin position="186"/>
        <end position="205"/>
    </location>
</feature>
<evidence type="ECO:0000256" key="15">
    <source>
        <dbReference type="SAM" id="Coils"/>
    </source>
</evidence>
<dbReference type="SMART" id="SM00387">
    <property type="entry name" value="HATPase_c"/>
    <property type="match status" value="1"/>
</dbReference>
<feature type="compositionally biased region" description="Basic and acidic residues" evidence="16">
    <location>
        <begin position="760"/>
        <end position="774"/>
    </location>
</feature>
<dbReference type="InterPro" id="IPR004358">
    <property type="entry name" value="Sig_transdc_His_kin-like_C"/>
</dbReference>
<name>A0A0F5HPN9_BACTR</name>
<dbReference type="Pfam" id="PF00672">
    <property type="entry name" value="HAMP"/>
    <property type="match status" value="1"/>
</dbReference>
<evidence type="ECO:0000256" key="14">
    <source>
        <dbReference type="PROSITE-ProRule" id="PRU00169"/>
    </source>
</evidence>
<evidence type="ECO:0000256" key="4">
    <source>
        <dbReference type="ARBA" id="ARBA00012438"/>
    </source>
</evidence>
<dbReference type="GO" id="GO:0005886">
    <property type="term" value="C:plasma membrane"/>
    <property type="evidence" value="ECO:0007669"/>
    <property type="project" value="UniProtKB-SubCell"/>
</dbReference>
<feature type="domain" description="Response regulatory" evidence="19">
    <location>
        <begin position="785"/>
        <end position="902"/>
    </location>
</feature>
<feature type="region of interest" description="Disordered" evidence="16">
    <location>
        <begin position="753"/>
        <end position="776"/>
    </location>
</feature>
<dbReference type="Gene3D" id="3.30.565.10">
    <property type="entry name" value="Histidine kinase-like ATPase, C-terminal domain"/>
    <property type="match status" value="1"/>
</dbReference>
<dbReference type="CDD" id="cd06225">
    <property type="entry name" value="HAMP"/>
    <property type="match status" value="1"/>
</dbReference>
<dbReference type="InterPro" id="IPR003660">
    <property type="entry name" value="HAMP_dom"/>
</dbReference>
<keyword evidence="15" id="KW-0175">Coiled coil</keyword>
<dbReference type="SUPFAM" id="SSF47384">
    <property type="entry name" value="Homodimeric domain of signal transducing histidine kinase"/>
    <property type="match status" value="1"/>
</dbReference>
<dbReference type="InterPro" id="IPR036890">
    <property type="entry name" value="HATPase_C_sf"/>
</dbReference>
<dbReference type="InterPro" id="IPR029016">
    <property type="entry name" value="GAF-like_dom_sf"/>
</dbReference>
<dbReference type="PANTHER" id="PTHR45339">
    <property type="entry name" value="HYBRID SIGNAL TRANSDUCTION HISTIDINE KINASE J"/>
    <property type="match status" value="1"/>
</dbReference>
<evidence type="ECO:0000256" key="17">
    <source>
        <dbReference type="SAM" id="Phobius"/>
    </source>
</evidence>
<dbReference type="CDD" id="cd00082">
    <property type="entry name" value="HisKA"/>
    <property type="match status" value="1"/>
</dbReference>
<dbReference type="SMART" id="SM00304">
    <property type="entry name" value="HAMP"/>
    <property type="match status" value="1"/>
</dbReference>
<dbReference type="GO" id="GO:0005524">
    <property type="term" value="F:ATP binding"/>
    <property type="evidence" value="ECO:0007669"/>
    <property type="project" value="UniProtKB-KW"/>
</dbReference>
<dbReference type="SUPFAM" id="SSF55781">
    <property type="entry name" value="GAF domain-like"/>
    <property type="match status" value="1"/>
</dbReference>
<feature type="modified residue" description="4-aspartylphosphate" evidence="14">
    <location>
        <position position="835"/>
    </location>
</feature>